<sequence>MAAEGEGSPVELYVYDLTHGLAALLSPSILGRQVAGVWHTAVVVFGREYFYGSGGITQCAPGGTELGAPHQVLRLGSTFVSRPVFADYLRGLAATTYTGAAYRLLEHNCNHFSDEVAQFLCDARVPQHIVAQPERDLPPPLRSALAALLERALPAPAPDTSPAAYTNGARAGREDSPDYLTLNNQIEEARLQSHQLEQRRSTLAEKLARTQRRQERRQDRRQDRRARPHHHHHHQEMAECLERQEAAGPSSRPPGAAPDALEEPEQPERTPRDPPILYRDIDAAAEFAGLTRALEAAGLELSVEERQSLDELRQYLVLGEGSWVLGDDFLAFIGRVLSEGGEGAAGGKAGGAARRAVVRCLAAAALRDDVSLLLHQDRRHHALLAYAHRVDLLPPPEQHALALFFDGCSNVFSRLVVMLENRDLEENGAHQKEMTVSSLRHLYETVFQMLSSCNNSFDQLEEHFEWEAHGQMLANIRVTTKVCVHCALSEEPELREAGTALLYNVATKEVKTVVFDEVCAELALAALQLLRAEPAASEEHVWRACSALARLAHHSPDVPQLVAVVGPDPAAYRGTSPRLDEQIDLILQKVK</sequence>
<feature type="compositionally biased region" description="Basic and acidic residues" evidence="4">
    <location>
        <begin position="235"/>
        <end position="245"/>
    </location>
</feature>
<dbReference type="GO" id="GO:0008233">
    <property type="term" value="F:peptidase activity"/>
    <property type="evidence" value="ECO:0007669"/>
    <property type="project" value="UniProtKB-KW"/>
</dbReference>
<evidence type="ECO:0000256" key="3">
    <source>
        <dbReference type="ARBA" id="ARBA00022801"/>
    </source>
</evidence>
<dbReference type="InterPro" id="IPR008580">
    <property type="entry name" value="PPPDE_dom"/>
</dbReference>
<dbReference type="PANTHER" id="PTHR12378">
    <property type="entry name" value="DESUMOYLATING ISOPEPTIDASE"/>
    <property type="match status" value="1"/>
</dbReference>
<dbReference type="Proteomes" id="UP000694872">
    <property type="component" value="Unplaced"/>
</dbReference>
<protein>
    <submittedName>
        <fullName evidence="6">Uncharacterized protein LOC106120997</fullName>
    </submittedName>
</protein>
<organism evidence="6">
    <name type="scientific">Papilio xuthus</name>
    <name type="common">Asian swallowtail butterfly</name>
    <dbReference type="NCBI Taxonomy" id="66420"/>
    <lineage>
        <taxon>Eukaryota</taxon>
        <taxon>Metazoa</taxon>
        <taxon>Ecdysozoa</taxon>
        <taxon>Arthropoda</taxon>
        <taxon>Hexapoda</taxon>
        <taxon>Insecta</taxon>
        <taxon>Pterygota</taxon>
        <taxon>Neoptera</taxon>
        <taxon>Endopterygota</taxon>
        <taxon>Lepidoptera</taxon>
        <taxon>Glossata</taxon>
        <taxon>Ditrysia</taxon>
        <taxon>Papilionoidea</taxon>
        <taxon>Papilionidae</taxon>
        <taxon>Papilioninae</taxon>
        <taxon>Papilio</taxon>
    </lineage>
</organism>
<evidence type="ECO:0000256" key="1">
    <source>
        <dbReference type="ARBA" id="ARBA00008140"/>
    </source>
</evidence>
<evidence type="ECO:0000256" key="2">
    <source>
        <dbReference type="ARBA" id="ARBA00022670"/>
    </source>
</evidence>
<dbReference type="KEGG" id="pxu:106120997"/>
<dbReference type="SMART" id="SM01179">
    <property type="entry name" value="DUF862"/>
    <property type="match status" value="1"/>
</dbReference>
<feature type="region of interest" description="Disordered" evidence="4">
    <location>
        <begin position="155"/>
        <end position="177"/>
    </location>
</feature>
<feature type="compositionally biased region" description="Basic residues" evidence="4">
    <location>
        <begin position="223"/>
        <end position="234"/>
    </location>
</feature>
<dbReference type="Pfam" id="PF05903">
    <property type="entry name" value="Peptidase_C97"/>
    <property type="match status" value="1"/>
</dbReference>
<dbReference type="PANTHER" id="PTHR12378:SF7">
    <property type="entry name" value="DESUMOYLATING ISOPEPTIDASE 1"/>
    <property type="match status" value="1"/>
</dbReference>
<keyword evidence="3" id="KW-0378">Hydrolase</keyword>
<name>A0AAJ6ZG11_PAPXU</name>
<evidence type="ECO:0000313" key="6">
    <source>
        <dbReference type="RefSeq" id="XP_013171923.1"/>
    </source>
</evidence>
<dbReference type="AlphaFoldDB" id="A0AAJ6ZG11"/>
<dbReference type="PROSITE" id="PS51858">
    <property type="entry name" value="PPPDE"/>
    <property type="match status" value="1"/>
</dbReference>
<proteinExistence type="inferred from homology"/>
<accession>A0AAJ6ZG11</accession>
<evidence type="ECO:0000256" key="4">
    <source>
        <dbReference type="SAM" id="MobiDB-lite"/>
    </source>
</evidence>
<keyword evidence="2" id="KW-0645">Protease</keyword>
<gene>
    <name evidence="6" type="primary">LOC106120997</name>
</gene>
<comment type="similarity">
    <text evidence="1">Belongs to the DeSI family.</text>
</comment>
<evidence type="ECO:0000259" key="5">
    <source>
        <dbReference type="PROSITE" id="PS51858"/>
    </source>
</evidence>
<reference evidence="6" key="1">
    <citation type="submission" date="2025-08" db="UniProtKB">
        <authorList>
            <consortium name="RefSeq"/>
        </authorList>
    </citation>
    <scope>IDENTIFICATION</scope>
</reference>
<dbReference type="GO" id="GO:0006508">
    <property type="term" value="P:proteolysis"/>
    <property type="evidence" value="ECO:0007669"/>
    <property type="project" value="UniProtKB-KW"/>
</dbReference>
<feature type="region of interest" description="Disordered" evidence="4">
    <location>
        <begin position="206"/>
        <end position="275"/>
    </location>
</feature>
<dbReference type="InterPro" id="IPR042266">
    <property type="entry name" value="PPPDE_sf"/>
</dbReference>
<dbReference type="Gene3D" id="3.90.1720.30">
    <property type="entry name" value="PPPDE domains"/>
    <property type="match status" value="1"/>
</dbReference>
<feature type="compositionally biased region" description="Basic and acidic residues" evidence="4">
    <location>
        <begin position="206"/>
        <end position="222"/>
    </location>
</feature>
<dbReference type="GO" id="GO:0070646">
    <property type="term" value="P:protein modification by small protein removal"/>
    <property type="evidence" value="ECO:0007669"/>
    <property type="project" value="TreeGrafter"/>
</dbReference>
<dbReference type="RefSeq" id="XP_013171923.1">
    <property type="nucleotide sequence ID" value="XM_013316469.1"/>
</dbReference>
<feature type="domain" description="PPPDE" evidence="5">
    <location>
        <begin position="8"/>
        <end position="150"/>
    </location>
</feature>
<dbReference type="GeneID" id="106120997"/>